<reference evidence="1 2" key="1">
    <citation type="submission" date="2014-02" db="EMBL/GenBank/DDBJ databases">
        <title>The small core and large imbalanced accessory genome model reveals a collaborative survival strategy of Sorangium cellulosum strains in nature.</title>
        <authorList>
            <person name="Han K."/>
            <person name="Peng R."/>
            <person name="Blom J."/>
            <person name="Li Y.-Z."/>
        </authorList>
    </citation>
    <scope>NUCLEOTIDE SEQUENCE [LARGE SCALE GENOMIC DNA]</scope>
    <source>
        <strain evidence="1 2">So0157-18</strain>
    </source>
</reference>
<name>A0A150PK51_SORCE</name>
<dbReference type="Gene3D" id="3.20.20.140">
    <property type="entry name" value="Metal-dependent hydrolases"/>
    <property type="match status" value="1"/>
</dbReference>
<evidence type="ECO:0000313" key="2">
    <source>
        <dbReference type="Proteomes" id="UP000075604"/>
    </source>
</evidence>
<accession>A0A150PK51</accession>
<evidence type="ECO:0000313" key="1">
    <source>
        <dbReference type="EMBL" id="KYF56099.1"/>
    </source>
</evidence>
<evidence type="ECO:0008006" key="3">
    <source>
        <dbReference type="Google" id="ProtNLM"/>
    </source>
</evidence>
<dbReference type="AlphaFoldDB" id="A0A150PK51"/>
<dbReference type="SUPFAM" id="SSF51556">
    <property type="entry name" value="Metallo-dependent hydrolases"/>
    <property type="match status" value="1"/>
</dbReference>
<protein>
    <recommendedName>
        <fullName evidence="3">Glucuronate isomerase</fullName>
    </recommendedName>
</protein>
<sequence length="372" mass="40968">MTLAERVAKAIDAAPIIDLHTHLFAPQFQALNLWGIDELLTYHYLVAETLRAEPKVTPEAFYALDKKAQADLVWEALFVRRSPLSEATAGVATVLDALGLDPAAPTLRDARAYFAGRKPEDHLEDVLRLAGVSALAMTNDPTDPAERAIWEAGVAPDPRFYAALRIDRLVAANDLAAELDRWIARMRPRYLAISVNEVAAPPRAVLDACRAHGLPFAMMIGVRRAVNPRLGVAGDGVSTVDLTPLERLAGDNPDVRFLVTTLSRENTHSLCVVARKFANVLPFGCWWFMNNPSLIEETTSMRLEMLGPTFVPQHSDARVLDQLIYKWRHSRRSIASALSRRYGAMPVPPTDAQIERDARALLGGIAGEWLGA</sequence>
<dbReference type="InterPro" id="IPR032466">
    <property type="entry name" value="Metal_Hydrolase"/>
</dbReference>
<gene>
    <name evidence="1" type="ORF">BE04_02250</name>
</gene>
<dbReference type="Gene3D" id="1.10.2020.10">
    <property type="entry name" value="uronate isomerase, domain 2, chain A"/>
    <property type="match status" value="1"/>
</dbReference>
<proteinExistence type="predicted"/>
<comment type="caution">
    <text evidence="1">The sequence shown here is derived from an EMBL/GenBank/DDBJ whole genome shotgun (WGS) entry which is preliminary data.</text>
</comment>
<dbReference type="EMBL" id="JELX01002237">
    <property type="protein sequence ID" value="KYF56099.1"/>
    <property type="molecule type" value="Genomic_DNA"/>
</dbReference>
<dbReference type="Proteomes" id="UP000075604">
    <property type="component" value="Unassembled WGS sequence"/>
</dbReference>
<organism evidence="1 2">
    <name type="scientific">Sorangium cellulosum</name>
    <name type="common">Polyangium cellulosum</name>
    <dbReference type="NCBI Taxonomy" id="56"/>
    <lineage>
        <taxon>Bacteria</taxon>
        <taxon>Pseudomonadati</taxon>
        <taxon>Myxococcota</taxon>
        <taxon>Polyangia</taxon>
        <taxon>Polyangiales</taxon>
        <taxon>Polyangiaceae</taxon>
        <taxon>Sorangium</taxon>
    </lineage>
</organism>